<evidence type="ECO:0000259" key="2">
    <source>
        <dbReference type="Pfam" id="PF10400"/>
    </source>
</evidence>
<dbReference type="Gene3D" id="6.10.140.190">
    <property type="match status" value="1"/>
</dbReference>
<keyword evidence="4" id="KW-1185">Reference proteome</keyword>
<accession>A0ABN1VYG0</accession>
<evidence type="ECO:0000313" key="3">
    <source>
        <dbReference type="EMBL" id="GAA1226574.1"/>
    </source>
</evidence>
<dbReference type="Gene3D" id="1.10.10.10">
    <property type="entry name" value="Winged helix-like DNA-binding domain superfamily/Winged helix DNA-binding domain"/>
    <property type="match status" value="1"/>
</dbReference>
<proteinExistence type="predicted"/>
<comment type="caution">
    <text evidence="3">The sequence shown here is derived from an EMBL/GenBank/DDBJ whole genome shotgun (WGS) entry which is preliminary data.</text>
</comment>
<dbReference type="PANTHER" id="PTHR43252:SF6">
    <property type="entry name" value="NEGATIVE TRANSCRIPTION REGULATOR PADR"/>
    <property type="match status" value="1"/>
</dbReference>
<name>A0ABN1VYG0_9MICO</name>
<feature type="domain" description="Transcription regulator PadR N-terminal" evidence="1">
    <location>
        <begin position="23"/>
        <end position="96"/>
    </location>
</feature>
<dbReference type="Pfam" id="PF10400">
    <property type="entry name" value="Vir_act_alpha_C"/>
    <property type="match status" value="1"/>
</dbReference>
<dbReference type="InterPro" id="IPR036390">
    <property type="entry name" value="WH_DNA-bd_sf"/>
</dbReference>
<dbReference type="PANTHER" id="PTHR43252">
    <property type="entry name" value="TRANSCRIPTIONAL REGULATOR YQJI"/>
    <property type="match status" value="1"/>
</dbReference>
<dbReference type="SUPFAM" id="SSF46785">
    <property type="entry name" value="Winged helix' DNA-binding domain"/>
    <property type="match status" value="1"/>
</dbReference>
<protein>
    <recommendedName>
        <fullName evidence="5">PadR family transcriptional regulator</fullName>
    </recommendedName>
</protein>
<dbReference type="InterPro" id="IPR036388">
    <property type="entry name" value="WH-like_DNA-bd_sf"/>
</dbReference>
<feature type="domain" description="Transcription regulator PadR C-terminal" evidence="2">
    <location>
        <begin position="109"/>
        <end position="189"/>
    </location>
</feature>
<dbReference type="EMBL" id="BAAAKW010000067">
    <property type="protein sequence ID" value="GAA1226574.1"/>
    <property type="molecule type" value="Genomic_DNA"/>
</dbReference>
<dbReference type="InterPro" id="IPR018309">
    <property type="entry name" value="Tscrpt_reg_PadR_C"/>
</dbReference>
<dbReference type="Proteomes" id="UP001500943">
    <property type="component" value="Unassembled WGS sequence"/>
</dbReference>
<dbReference type="Pfam" id="PF03551">
    <property type="entry name" value="PadR"/>
    <property type="match status" value="1"/>
</dbReference>
<reference evidence="3 4" key="1">
    <citation type="journal article" date="2019" name="Int. J. Syst. Evol. Microbiol.">
        <title>The Global Catalogue of Microorganisms (GCM) 10K type strain sequencing project: providing services to taxonomists for standard genome sequencing and annotation.</title>
        <authorList>
            <consortium name="The Broad Institute Genomics Platform"/>
            <consortium name="The Broad Institute Genome Sequencing Center for Infectious Disease"/>
            <person name="Wu L."/>
            <person name="Ma J."/>
        </authorList>
    </citation>
    <scope>NUCLEOTIDE SEQUENCE [LARGE SCALE GENOMIC DNA]</scope>
    <source>
        <strain evidence="3 4">JCM 12762</strain>
    </source>
</reference>
<organism evidence="3 4">
    <name type="scientific">Rhodoglobus aureus</name>
    <dbReference type="NCBI Taxonomy" id="191497"/>
    <lineage>
        <taxon>Bacteria</taxon>
        <taxon>Bacillati</taxon>
        <taxon>Actinomycetota</taxon>
        <taxon>Actinomycetes</taxon>
        <taxon>Micrococcales</taxon>
        <taxon>Microbacteriaceae</taxon>
        <taxon>Rhodoglobus</taxon>
    </lineage>
</organism>
<gene>
    <name evidence="3" type="ORF">GCM10009655_26540</name>
</gene>
<evidence type="ECO:0000313" key="4">
    <source>
        <dbReference type="Proteomes" id="UP001500943"/>
    </source>
</evidence>
<evidence type="ECO:0008006" key="5">
    <source>
        <dbReference type="Google" id="ProtNLM"/>
    </source>
</evidence>
<evidence type="ECO:0000259" key="1">
    <source>
        <dbReference type="Pfam" id="PF03551"/>
    </source>
</evidence>
<sequence>MVHPLDPIWDLSYIDAMSLLHAVLGFIAIRPMTGYELGKTFSSTAAHFWAADQSQLYRTLHRAEADGLVESDTIEQTSRPDRRLYSILEPGREALDTWLRSPLEPDNSREPFLLRLFFAEPLGSTGVIRLLEGRRDDARKLLATLDALASDAPPDLSGAPLATRLRYATLESGRAHARAEIEWIDELCTQISQHKETDQ</sequence>
<dbReference type="InterPro" id="IPR005149">
    <property type="entry name" value="Tscrpt_reg_PadR_N"/>
</dbReference>